<organism evidence="12 13">
    <name type="scientific">Litorimonas taeanensis</name>
    <dbReference type="NCBI Taxonomy" id="568099"/>
    <lineage>
        <taxon>Bacteria</taxon>
        <taxon>Pseudomonadati</taxon>
        <taxon>Pseudomonadota</taxon>
        <taxon>Alphaproteobacteria</taxon>
        <taxon>Maricaulales</taxon>
        <taxon>Robiginitomaculaceae</taxon>
    </lineage>
</organism>
<dbReference type="SUPFAM" id="SSF50156">
    <property type="entry name" value="PDZ domain-like"/>
    <property type="match status" value="1"/>
</dbReference>
<dbReference type="OrthoDB" id="7631416at2"/>
<dbReference type="EMBL" id="RBII01000001">
    <property type="protein sequence ID" value="RKQ72131.1"/>
    <property type="molecule type" value="Genomic_DNA"/>
</dbReference>
<feature type="domain" description="PDZ" evidence="11">
    <location>
        <begin position="245"/>
        <end position="298"/>
    </location>
</feature>
<keyword evidence="3" id="KW-1003">Cell membrane</keyword>
<evidence type="ECO:0000313" key="13">
    <source>
        <dbReference type="Proteomes" id="UP000282211"/>
    </source>
</evidence>
<dbReference type="Proteomes" id="UP000282211">
    <property type="component" value="Unassembled WGS sequence"/>
</dbReference>
<evidence type="ECO:0000256" key="7">
    <source>
        <dbReference type="ARBA" id="ARBA00022989"/>
    </source>
</evidence>
<dbReference type="Pfam" id="PF13180">
    <property type="entry name" value="PDZ_2"/>
    <property type="match status" value="1"/>
</dbReference>
<evidence type="ECO:0000256" key="6">
    <source>
        <dbReference type="ARBA" id="ARBA00022927"/>
    </source>
</evidence>
<dbReference type="Gene3D" id="2.30.30.830">
    <property type="match status" value="1"/>
</dbReference>
<name>A0A420WM59_9PROT</name>
<keyword evidence="5 9" id="KW-0812">Transmembrane</keyword>
<evidence type="ECO:0000259" key="11">
    <source>
        <dbReference type="Pfam" id="PF13180"/>
    </source>
</evidence>
<sequence length="300" mass="31626">MNILAERLGNIGQKIPMTPVLRVLQILGLVGLGWILVRGLVLMVSPESAWTALPVIPAVSSSQSGADSQSFSFSSDPFSLGTSGVEAADISPEIDLGLDVPETKLNLVLTGRTVGGVGSAVLKTPDNMEKSYRVGEDVMNGVTLQRVASGFVVLDVRGELQRLTFARENSTGLVADRSEQIADTISVTPLTSSAEQNATPGGGLISAETMSASELMKSVKFNPHFNGGQLAGYSVSGTNGDGSLKRFGLKSGDVITKVNNTSLLNDKLNLLELASSLKTARQVKMEIIRDGRPQTVEIGR</sequence>
<dbReference type="InterPro" id="IPR036034">
    <property type="entry name" value="PDZ_sf"/>
</dbReference>
<keyword evidence="8 9" id="KW-0472">Membrane</keyword>
<dbReference type="GO" id="GO:0015031">
    <property type="term" value="P:protein transport"/>
    <property type="evidence" value="ECO:0007669"/>
    <property type="project" value="UniProtKB-KW"/>
</dbReference>
<evidence type="ECO:0000256" key="9">
    <source>
        <dbReference type="SAM" id="Phobius"/>
    </source>
</evidence>
<dbReference type="Gene3D" id="2.30.42.10">
    <property type="match status" value="1"/>
</dbReference>
<evidence type="ECO:0000256" key="5">
    <source>
        <dbReference type="ARBA" id="ARBA00022692"/>
    </source>
</evidence>
<evidence type="ECO:0000259" key="10">
    <source>
        <dbReference type="Pfam" id="PF11356"/>
    </source>
</evidence>
<reference evidence="12 13" key="1">
    <citation type="submission" date="2018-10" db="EMBL/GenBank/DDBJ databases">
        <title>Genomic Encyclopedia of Type Strains, Phase IV (KMG-IV): sequencing the most valuable type-strain genomes for metagenomic binning, comparative biology and taxonomic classification.</title>
        <authorList>
            <person name="Goeker M."/>
        </authorList>
    </citation>
    <scope>NUCLEOTIDE SEQUENCE [LARGE SCALE GENOMIC DNA]</scope>
    <source>
        <strain evidence="12 13">DSM 22008</strain>
    </source>
</reference>
<protein>
    <submittedName>
        <fullName evidence="12">Type II secretion system protein C</fullName>
    </submittedName>
</protein>
<accession>A0A420WM59</accession>
<dbReference type="FunCoup" id="A0A420WM59">
    <property type="interactions" value="22"/>
</dbReference>
<dbReference type="InParanoid" id="A0A420WM59"/>
<dbReference type="InterPro" id="IPR024961">
    <property type="entry name" value="T2SS_GspC_N"/>
</dbReference>
<keyword evidence="7 9" id="KW-1133">Transmembrane helix</keyword>
<keyword evidence="2" id="KW-0813">Transport</keyword>
<evidence type="ECO:0000256" key="4">
    <source>
        <dbReference type="ARBA" id="ARBA00022519"/>
    </source>
</evidence>
<keyword evidence="13" id="KW-1185">Reference proteome</keyword>
<gene>
    <name evidence="12" type="ORF">DES40_1468</name>
</gene>
<keyword evidence="6" id="KW-0653">Protein transport</keyword>
<dbReference type="AlphaFoldDB" id="A0A420WM59"/>
<evidence type="ECO:0000256" key="1">
    <source>
        <dbReference type="ARBA" id="ARBA00004533"/>
    </source>
</evidence>
<comment type="caution">
    <text evidence="12">The sequence shown here is derived from an EMBL/GenBank/DDBJ whole genome shotgun (WGS) entry which is preliminary data.</text>
</comment>
<keyword evidence="4" id="KW-0997">Cell inner membrane</keyword>
<evidence type="ECO:0000256" key="8">
    <source>
        <dbReference type="ARBA" id="ARBA00023136"/>
    </source>
</evidence>
<evidence type="ECO:0000256" key="3">
    <source>
        <dbReference type="ARBA" id="ARBA00022475"/>
    </source>
</evidence>
<dbReference type="GO" id="GO:0005886">
    <property type="term" value="C:plasma membrane"/>
    <property type="evidence" value="ECO:0007669"/>
    <property type="project" value="UniProtKB-SubCell"/>
</dbReference>
<evidence type="ECO:0000256" key="2">
    <source>
        <dbReference type="ARBA" id="ARBA00022448"/>
    </source>
</evidence>
<evidence type="ECO:0000313" key="12">
    <source>
        <dbReference type="EMBL" id="RKQ72131.1"/>
    </source>
</evidence>
<comment type="subcellular location">
    <subcellularLocation>
        <location evidence="1">Cell inner membrane</location>
    </subcellularLocation>
</comment>
<dbReference type="RefSeq" id="WP_121100071.1">
    <property type="nucleotide sequence ID" value="NZ_RBII01000001.1"/>
</dbReference>
<proteinExistence type="predicted"/>
<feature type="transmembrane region" description="Helical" evidence="9">
    <location>
        <begin position="20"/>
        <end position="44"/>
    </location>
</feature>
<dbReference type="Pfam" id="PF11356">
    <property type="entry name" value="T2SSC"/>
    <property type="match status" value="1"/>
</dbReference>
<feature type="domain" description="Type II secretion system protein GspC N-terminal" evidence="10">
    <location>
        <begin position="74"/>
        <end position="165"/>
    </location>
</feature>
<dbReference type="InterPro" id="IPR001478">
    <property type="entry name" value="PDZ"/>
</dbReference>